<dbReference type="AlphaFoldDB" id="A0A9W8A839"/>
<feature type="region of interest" description="Disordered" evidence="13">
    <location>
        <begin position="714"/>
        <end position="743"/>
    </location>
</feature>
<feature type="repeat" description="ANK" evidence="11">
    <location>
        <begin position="280"/>
        <end position="312"/>
    </location>
</feature>
<keyword evidence="16" id="KW-1185">Reference proteome</keyword>
<evidence type="ECO:0000256" key="4">
    <source>
        <dbReference type="ARBA" id="ARBA00022737"/>
    </source>
</evidence>
<dbReference type="PROSITE" id="PS50297">
    <property type="entry name" value="ANK_REP_REGION"/>
    <property type="match status" value="3"/>
</dbReference>
<keyword evidence="5 12" id="KW-1133">Transmembrane helix</keyword>
<name>A0A9W8A839_9FUNG</name>
<dbReference type="PROSITE" id="PS50088">
    <property type="entry name" value="ANK_REPEAT"/>
    <property type="match status" value="3"/>
</dbReference>
<keyword evidence="4" id="KW-0677">Repeat</keyword>
<keyword evidence="8" id="KW-0564">Palmitate</keyword>
<feature type="compositionally biased region" description="Basic and acidic residues" evidence="13">
    <location>
        <begin position="13"/>
        <end position="27"/>
    </location>
</feature>
<proteinExistence type="inferred from homology"/>
<keyword evidence="12 15" id="KW-0012">Acyltransferase</keyword>
<evidence type="ECO:0000256" key="2">
    <source>
        <dbReference type="ARBA" id="ARBA00010104"/>
    </source>
</evidence>
<evidence type="ECO:0000256" key="5">
    <source>
        <dbReference type="ARBA" id="ARBA00022989"/>
    </source>
</evidence>
<dbReference type="EMBL" id="JANBPU010000004">
    <property type="protein sequence ID" value="KAJ1921512.1"/>
    <property type="molecule type" value="Genomic_DNA"/>
</dbReference>
<gene>
    <name evidence="15" type="primary">AKR1</name>
    <name evidence="15" type="ORF">H4219_000549</name>
</gene>
<dbReference type="Gene3D" id="1.25.40.20">
    <property type="entry name" value="Ankyrin repeat-containing domain"/>
    <property type="match status" value="2"/>
</dbReference>
<dbReference type="GO" id="GO:0019706">
    <property type="term" value="F:protein-cysteine S-palmitoyltransferase activity"/>
    <property type="evidence" value="ECO:0007669"/>
    <property type="project" value="UniProtKB-EC"/>
</dbReference>
<evidence type="ECO:0000256" key="11">
    <source>
        <dbReference type="PROSITE-ProRule" id="PRU00023"/>
    </source>
</evidence>
<dbReference type="GO" id="GO:0016020">
    <property type="term" value="C:membrane"/>
    <property type="evidence" value="ECO:0007669"/>
    <property type="project" value="UniProtKB-SubCell"/>
</dbReference>
<evidence type="ECO:0000256" key="8">
    <source>
        <dbReference type="ARBA" id="ARBA00023139"/>
    </source>
</evidence>
<keyword evidence="9" id="KW-0449">Lipoprotein</keyword>
<dbReference type="OrthoDB" id="6781668at2759"/>
<accession>A0A9W8A839</accession>
<dbReference type="InterPro" id="IPR036770">
    <property type="entry name" value="Ankyrin_rpt-contain_sf"/>
</dbReference>
<dbReference type="EC" id="2.3.1.225" evidence="12"/>
<dbReference type="PANTHER" id="PTHR24161">
    <property type="entry name" value="ANK_REP_REGION DOMAIN-CONTAINING PROTEIN-RELATED"/>
    <property type="match status" value="1"/>
</dbReference>
<keyword evidence="6 11" id="KW-0040">ANK repeat</keyword>
<evidence type="ECO:0000256" key="13">
    <source>
        <dbReference type="SAM" id="MobiDB-lite"/>
    </source>
</evidence>
<feature type="region of interest" description="Disordered" evidence="13">
    <location>
        <begin position="840"/>
        <end position="867"/>
    </location>
</feature>
<keyword evidence="3 12" id="KW-0812">Transmembrane</keyword>
<dbReference type="Pfam" id="PF01529">
    <property type="entry name" value="DHHC"/>
    <property type="match status" value="1"/>
</dbReference>
<feature type="region of interest" description="Disordered" evidence="13">
    <location>
        <begin position="1"/>
        <end position="138"/>
    </location>
</feature>
<comment type="domain">
    <text evidence="12">The DHHC domain is required for palmitoyltransferase activity.</text>
</comment>
<reference evidence="15" key="1">
    <citation type="submission" date="2022-07" db="EMBL/GenBank/DDBJ databases">
        <title>Phylogenomic reconstructions and comparative analyses of Kickxellomycotina fungi.</title>
        <authorList>
            <person name="Reynolds N.K."/>
            <person name="Stajich J.E."/>
            <person name="Barry K."/>
            <person name="Grigoriev I.V."/>
            <person name="Crous P."/>
            <person name="Smith M.E."/>
        </authorList>
    </citation>
    <scope>NUCLEOTIDE SEQUENCE</scope>
    <source>
        <strain evidence="15">NBRC 100468</strain>
    </source>
</reference>
<protein>
    <recommendedName>
        <fullName evidence="12">Palmitoyltransferase</fullName>
        <ecNumber evidence="12">2.3.1.225</ecNumber>
    </recommendedName>
</protein>
<evidence type="ECO:0000256" key="10">
    <source>
        <dbReference type="ARBA" id="ARBA00048048"/>
    </source>
</evidence>
<feature type="transmembrane region" description="Helical" evidence="12">
    <location>
        <begin position="602"/>
        <end position="624"/>
    </location>
</feature>
<dbReference type="Pfam" id="PF12796">
    <property type="entry name" value="Ank_2"/>
    <property type="match status" value="2"/>
</dbReference>
<comment type="caution">
    <text evidence="15">The sequence shown here is derived from an EMBL/GenBank/DDBJ whole genome shotgun (WGS) entry which is preliminary data.</text>
</comment>
<feature type="transmembrane region" description="Helical" evidence="12">
    <location>
        <begin position="407"/>
        <end position="427"/>
    </location>
</feature>
<dbReference type="Proteomes" id="UP001150538">
    <property type="component" value="Unassembled WGS sequence"/>
</dbReference>
<feature type="transmembrane region" description="Helical" evidence="12">
    <location>
        <begin position="654"/>
        <end position="675"/>
    </location>
</feature>
<dbReference type="InterPro" id="IPR001594">
    <property type="entry name" value="Palmitoyltrfase_DHHC"/>
</dbReference>
<dbReference type="SUPFAM" id="SSF48403">
    <property type="entry name" value="Ankyrin repeat"/>
    <property type="match status" value="1"/>
</dbReference>
<sequence>MSSQDNKPLLDPNTKETEGVHNSKDSSARSVESNDDVFDLGADFDDEPSVNSKLLGKSDSQKQEIQPSNEDTENIDTSTLVEAKVPPRKSTRAEATTEIAKTAPQVEFSTMESGGGNSGDLGEDTHPQTELQDKEQQSGLTDIHRLMIAAQRNDVDGVRYWIETAGMDPYVYDETATALHWAAFNGSMDVIVYLITEAHVNPNQLDIRAHASPIFWACNQGHLETMDYLLAHGADPTVRDSSGYSLLHAAVQIKSPTILLYLVVTQLHAFGNTVDVPDNSGLTPLIWAVSMNCAPIVSTLLRLGANPNHLTKQNQTALHFSVTNATRDIIEGLVKYGGDMNLKPAMMAAPGESNDSAAEGILNETPLEIARRHNRGALVEGIIERVDAHNKVLADAKIFGHTIRSKIGVFLAPFAGVGLAIYFLSIYPWFFGLPFFAAFLVGMHYSIKWLLRWPQTPQRIQKSPYYTAIFQATAFYVLLTWNVRVVPVTLAGSFNEEPKPTYWLANLIFGGSFAAAMWFFYKSMYTDPGYLPYNEVPSNGIPGLRRLIEKGKFDLNHFCRTCLDVRPLRSKHCRQCDRCVSRFDHHCPWVFNCVGLHNHRSFILYLIFMTFGIGMYLFLTVAYMDIVYVYYDPIPGQPCYLGDTVCGMFQSDGWTFYLAIWTAINLSWSLALLGIQLFQIASGVTTNEKLSPRNSKRNGSGSSGASTAKRILDTIPGMGGSGGDDQSPEEVESGNIAQNGNSSTLSKVGRKLSPFAVALPCLRPFLGHKGGHRHGRNCQHHNHGHGTDSQMEAGNMKQPERYIPSFNFGVSKNCESFWSLDRKGPLSGIDWTTAVDADKWVPPPDPISPQTPGYSPGRHGHEEYEMH</sequence>
<evidence type="ECO:0000256" key="7">
    <source>
        <dbReference type="ARBA" id="ARBA00023136"/>
    </source>
</evidence>
<organism evidence="15 16">
    <name type="scientific">Mycoemilia scoparia</name>
    <dbReference type="NCBI Taxonomy" id="417184"/>
    <lineage>
        <taxon>Eukaryota</taxon>
        <taxon>Fungi</taxon>
        <taxon>Fungi incertae sedis</taxon>
        <taxon>Zoopagomycota</taxon>
        <taxon>Kickxellomycotina</taxon>
        <taxon>Kickxellomycetes</taxon>
        <taxon>Kickxellales</taxon>
        <taxon>Kickxellaceae</taxon>
        <taxon>Mycoemilia</taxon>
    </lineage>
</organism>
<comment type="catalytic activity">
    <reaction evidence="10 12">
        <text>L-cysteinyl-[protein] + hexadecanoyl-CoA = S-hexadecanoyl-L-cysteinyl-[protein] + CoA</text>
        <dbReference type="Rhea" id="RHEA:36683"/>
        <dbReference type="Rhea" id="RHEA-COMP:10131"/>
        <dbReference type="Rhea" id="RHEA-COMP:11032"/>
        <dbReference type="ChEBI" id="CHEBI:29950"/>
        <dbReference type="ChEBI" id="CHEBI:57287"/>
        <dbReference type="ChEBI" id="CHEBI:57379"/>
        <dbReference type="ChEBI" id="CHEBI:74151"/>
        <dbReference type="EC" id="2.3.1.225"/>
    </reaction>
</comment>
<feature type="transmembrane region" description="Helical" evidence="12">
    <location>
        <begin position="463"/>
        <end position="481"/>
    </location>
</feature>
<evidence type="ECO:0000256" key="9">
    <source>
        <dbReference type="ARBA" id="ARBA00023288"/>
    </source>
</evidence>
<feature type="domain" description="Palmitoyltransferase DHHC" evidence="14">
    <location>
        <begin position="553"/>
        <end position="690"/>
    </location>
</feature>
<feature type="region of interest" description="Disordered" evidence="13">
    <location>
        <begin position="688"/>
        <end position="707"/>
    </location>
</feature>
<evidence type="ECO:0000313" key="15">
    <source>
        <dbReference type="EMBL" id="KAJ1921512.1"/>
    </source>
</evidence>
<keyword evidence="12 15" id="KW-0808">Transferase</keyword>
<feature type="compositionally biased region" description="Basic and acidic residues" evidence="13">
    <location>
        <begin position="123"/>
        <end position="136"/>
    </location>
</feature>
<feature type="repeat" description="ANK" evidence="11">
    <location>
        <begin position="209"/>
        <end position="241"/>
    </location>
</feature>
<evidence type="ECO:0000256" key="3">
    <source>
        <dbReference type="ARBA" id="ARBA00022692"/>
    </source>
</evidence>
<dbReference type="PROSITE" id="PS50216">
    <property type="entry name" value="DHHC"/>
    <property type="match status" value="1"/>
</dbReference>
<evidence type="ECO:0000313" key="16">
    <source>
        <dbReference type="Proteomes" id="UP001150538"/>
    </source>
</evidence>
<dbReference type="PANTHER" id="PTHR24161:SF85">
    <property type="entry name" value="PALMITOYLTRANSFERASE HIP14"/>
    <property type="match status" value="1"/>
</dbReference>
<evidence type="ECO:0000259" key="14">
    <source>
        <dbReference type="Pfam" id="PF01529"/>
    </source>
</evidence>
<evidence type="ECO:0000256" key="6">
    <source>
        <dbReference type="ARBA" id="ARBA00023043"/>
    </source>
</evidence>
<comment type="similarity">
    <text evidence="2">Belongs to the DHHC palmitoyltransferase family. AKR/ZDHHC17 subfamily.</text>
</comment>
<feature type="compositionally biased region" description="Acidic residues" evidence="13">
    <location>
        <begin position="33"/>
        <end position="48"/>
    </location>
</feature>
<feature type="transmembrane region" description="Helical" evidence="12">
    <location>
        <begin position="433"/>
        <end position="451"/>
    </location>
</feature>
<evidence type="ECO:0000256" key="1">
    <source>
        <dbReference type="ARBA" id="ARBA00004141"/>
    </source>
</evidence>
<feature type="transmembrane region" description="Helical" evidence="12">
    <location>
        <begin position="501"/>
        <end position="521"/>
    </location>
</feature>
<feature type="compositionally biased region" description="Polar residues" evidence="13">
    <location>
        <begin position="63"/>
        <end position="80"/>
    </location>
</feature>
<dbReference type="InterPro" id="IPR002110">
    <property type="entry name" value="Ankyrin_rpt"/>
</dbReference>
<dbReference type="SMART" id="SM00248">
    <property type="entry name" value="ANK"/>
    <property type="match status" value="5"/>
</dbReference>
<comment type="subcellular location">
    <subcellularLocation>
        <location evidence="1">Membrane</location>
        <topology evidence="1">Multi-pass membrane protein</topology>
    </subcellularLocation>
</comment>
<keyword evidence="7 12" id="KW-0472">Membrane</keyword>
<evidence type="ECO:0000256" key="12">
    <source>
        <dbReference type="RuleBase" id="RU079119"/>
    </source>
</evidence>
<feature type="repeat" description="ANK" evidence="11">
    <location>
        <begin position="313"/>
        <end position="345"/>
    </location>
</feature>